<dbReference type="InterPro" id="IPR017205">
    <property type="entry name" value="Sig_transdc_His_kinase_ChrS"/>
</dbReference>
<keyword evidence="17" id="KW-1133">Transmembrane helix</keyword>
<keyword evidence="17" id="KW-0472">Membrane</keyword>
<comment type="catalytic activity">
    <reaction evidence="1">
        <text>ATP + protein L-histidine = ADP + protein N-phospho-L-histidine.</text>
        <dbReference type="EC" id="2.7.13.3"/>
    </reaction>
</comment>
<dbReference type="GO" id="GO:0046872">
    <property type="term" value="F:metal ion binding"/>
    <property type="evidence" value="ECO:0007669"/>
    <property type="project" value="UniProtKB-KW"/>
</dbReference>
<evidence type="ECO:0000313" key="19">
    <source>
        <dbReference type="EMBL" id="NMH92517.1"/>
    </source>
</evidence>
<dbReference type="GO" id="GO:0005737">
    <property type="term" value="C:cytoplasm"/>
    <property type="evidence" value="ECO:0007669"/>
    <property type="project" value="UniProtKB-SubCell"/>
</dbReference>
<reference evidence="19 20" key="1">
    <citation type="submission" date="2020-04" db="EMBL/GenBank/DDBJ databases">
        <authorList>
            <person name="Klaysubun C."/>
            <person name="Duangmal K."/>
            <person name="Lipun K."/>
        </authorList>
    </citation>
    <scope>NUCLEOTIDE SEQUENCE [LARGE SCALE GENOMIC DNA]</scope>
    <source>
        <strain evidence="19 20">DSM 45300</strain>
    </source>
</reference>
<dbReference type="InterPro" id="IPR003594">
    <property type="entry name" value="HATPase_dom"/>
</dbReference>
<dbReference type="SUPFAM" id="SSF55874">
    <property type="entry name" value="ATPase domain of HSP90 chaperone/DNA topoisomerase II/histidine kinase"/>
    <property type="match status" value="1"/>
</dbReference>
<evidence type="ECO:0000256" key="14">
    <source>
        <dbReference type="ARBA" id="ARBA00024827"/>
    </source>
</evidence>
<dbReference type="Gene3D" id="3.30.565.10">
    <property type="entry name" value="Histidine kinase-like ATPase, C-terminal domain"/>
    <property type="match status" value="1"/>
</dbReference>
<feature type="transmembrane region" description="Helical" evidence="17">
    <location>
        <begin position="129"/>
        <end position="146"/>
    </location>
</feature>
<evidence type="ECO:0000256" key="9">
    <source>
        <dbReference type="ARBA" id="ARBA00022723"/>
    </source>
</evidence>
<keyword evidence="8" id="KW-0808">Transferase</keyword>
<dbReference type="PANTHER" id="PTHR24421:SF62">
    <property type="entry name" value="SENSORY TRANSDUCTION HISTIDINE KINASE"/>
    <property type="match status" value="1"/>
</dbReference>
<dbReference type="GO" id="GO:0016020">
    <property type="term" value="C:membrane"/>
    <property type="evidence" value="ECO:0007669"/>
    <property type="project" value="InterPro"/>
</dbReference>
<evidence type="ECO:0000256" key="2">
    <source>
        <dbReference type="ARBA" id="ARBA00001966"/>
    </source>
</evidence>
<keyword evidence="12" id="KW-0902">Two-component regulatory system</keyword>
<keyword evidence="13" id="KW-0411">Iron-sulfur</keyword>
<keyword evidence="16" id="KW-0175">Coiled coil</keyword>
<evidence type="ECO:0000256" key="17">
    <source>
        <dbReference type="SAM" id="Phobius"/>
    </source>
</evidence>
<evidence type="ECO:0000313" key="20">
    <source>
        <dbReference type="Proteomes" id="UP000586918"/>
    </source>
</evidence>
<keyword evidence="6" id="KW-0004">4Fe-4S</keyword>
<keyword evidence="7" id="KW-0963">Cytoplasm</keyword>
<evidence type="ECO:0000259" key="18">
    <source>
        <dbReference type="PROSITE" id="PS50109"/>
    </source>
</evidence>
<evidence type="ECO:0000256" key="3">
    <source>
        <dbReference type="ARBA" id="ARBA00004496"/>
    </source>
</evidence>
<evidence type="ECO:0000256" key="10">
    <source>
        <dbReference type="ARBA" id="ARBA00022777"/>
    </source>
</evidence>
<organism evidence="19 20">
    <name type="scientific">Pseudonocardia bannensis</name>
    <dbReference type="NCBI Taxonomy" id="630973"/>
    <lineage>
        <taxon>Bacteria</taxon>
        <taxon>Bacillati</taxon>
        <taxon>Actinomycetota</taxon>
        <taxon>Actinomycetes</taxon>
        <taxon>Pseudonocardiales</taxon>
        <taxon>Pseudonocardiaceae</taxon>
        <taxon>Pseudonocardia</taxon>
    </lineage>
</organism>
<comment type="subcellular location">
    <subcellularLocation>
        <location evidence="3">Cytoplasm</location>
    </subcellularLocation>
</comment>
<evidence type="ECO:0000256" key="4">
    <source>
        <dbReference type="ARBA" id="ARBA00012438"/>
    </source>
</evidence>
<evidence type="ECO:0000256" key="13">
    <source>
        <dbReference type="ARBA" id="ARBA00023014"/>
    </source>
</evidence>
<dbReference type="PRINTS" id="PR00344">
    <property type="entry name" value="BCTRLSENSOR"/>
</dbReference>
<dbReference type="PIRSF" id="PIRSF037434">
    <property type="entry name" value="STHK_ChrS"/>
    <property type="match status" value="1"/>
</dbReference>
<evidence type="ECO:0000256" key="6">
    <source>
        <dbReference type="ARBA" id="ARBA00022485"/>
    </source>
</evidence>
<dbReference type="PANTHER" id="PTHR24421">
    <property type="entry name" value="NITRATE/NITRITE SENSOR PROTEIN NARX-RELATED"/>
    <property type="match status" value="1"/>
</dbReference>
<accession>A0A848DIJ5</accession>
<evidence type="ECO:0000256" key="5">
    <source>
        <dbReference type="ARBA" id="ARBA00017322"/>
    </source>
</evidence>
<feature type="domain" description="Histidine kinase" evidence="18">
    <location>
        <begin position="236"/>
        <end position="425"/>
    </location>
</feature>
<keyword evidence="11" id="KW-0408">Iron</keyword>
<evidence type="ECO:0000256" key="7">
    <source>
        <dbReference type="ARBA" id="ARBA00022490"/>
    </source>
</evidence>
<evidence type="ECO:0000256" key="12">
    <source>
        <dbReference type="ARBA" id="ARBA00023012"/>
    </source>
</evidence>
<evidence type="ECO:0000256" key="15">
    <source>
        <dbReference type="ARBA" id="ARBA00030800"/>
    </source>
</evidence>
<evidence type="ECO:0000256" key="16">
    <source>
        <dbReference type="SAM" id="Coils"/>
    </source>
</evidence>
<dbReference type="Proteomes" id="UP000586918">
    <property type="component" value="Unassembled WGS sequence"/>
</dbReference>
<dbReference type="InterPro" id="IPR036890">
    <property type="entry name" value="HATPase_C_sf"/>
</dbReference>
<dbReference type="AlphaFoldDB" id="A0A848DIJ5"/>
<feature type="transmembrane region" description="Helical" evidence="17">
    <location>
        <begin position="90"/>
        <end position="117"/>
    </location>
</feature>
<dbReference type="InterPro" id="IPR004358">
    <property type="entry name" value="Sig_transdc_His_kin-like_C"/>
</dbReference>
<dbReference type="RefSeq" id="WP_169413226.1">
    <property type="nucleotide sequence ID" value="NZ_JAAXKZ010000041.1"/>
</dbReference>
<keyword evidence="20" id="KW-1185">Reference proteome</keyword>
<feature type="transmembrane region" description="Helical" evidence="17">
    <location>
        <begin position="57"/>
        <end position="78"/>
    </location>
</feature>
<dbReference type="InterPro" id="IPR050482">
    <property type="entry name" value="Sensor_HK_TwoCompSys"/>
</dbReference>
<dbReference type="GO" id="GO:0046983">
    <property type="term" value="F:protein dimerization activity"/>
    <property type="evidence" value="ECO:0007669"/>
    <property type="project" value="InterPro"/>
</dbReference>
<keyword evidence="9" id="KW-0479">Metal-binding</keyword>
<dbReference type="Pfam" id="PF02518">
    <property type="entry name" value="HATPase_c"/>
    <property type="match status" value="1"/>
</dbReference>
<evidence type="ECO:0000256" key="1">
    <source>
        <dbReference type="ARBA" id="ARBA00000085"/>
    </source>
</evidence>
<proteinExistence type="predicted"/>
<gene>
    <name evidence="19" type="ORF">HF519_13255</name>
</gene>
<dbReference type="EMBL" id="JAAXKZ010000041">
    <property type="protein sequence ID" value="NMH92517.1"/>
    <property type="molecule type" value="Genomic_DNA"/>
</dbReference>
<comment type="caution">
    <text evidence="19">The sequence shown here is derived from an EMBL/GenBank/DDBJ whole genome shotgun (WGS) entry which is preliminary data.</text>
</comment>
<keyword evidence="10 19" id="KW-0418">Kinase</keyword>
<dbReference type="CDD" id="cd16917">
    <property type="entry name" value="HATPase_UhpB-NarQ-NarX-like"/>
    <property type="match status" value="1"/>
</dbReference>
<dbReference type="InterPro" id="IPR011712">
    <property type="entry name" value="Sig_transdc_His_kin_sub3_dim/P"/>
</dbReference>
<dbReference type="GO" id="GO:0000155">
    <property type="term" value="F:phosphorelay sensor kinase activity"/>
    <property type="evidence" value="ECO:0007669"/>
    <property type="project" value="InterPro"/>
</dbReference>
<feature type="coiled-coil region" evidence="16">
    <location>
        <begin position="182"/>
        <end position="216"/>
    </location>
</feature>
<keyword evidence="17" id="KW-0812">Transmembrane</keyword>
<protein>
    <recommendedName>
        <fullName evidence="5">Oxygen sensor histidine kinase NreB</fullName>
        <ecNumber evidence="4">2.7.13.3</ecNumber>
    </recommendedName>
    <alternativeName>
        <fullName evidence="15">Nitrogen regulation protein B</fullName>
    </alternativeName>
</protein>
<evidence type="ECO:0000256" key="8">
    <source>
        <dbReference type="ARBA" id="ARBA00022679"/>
    </source>
</evidence>
<sequence length="430" mass="45865">MVEREAPIGGVRSRPEHRLDVVERRLEVLIDRFAPFLGLGLGLVLTVFALPPQSAAYWAITGALAVVTVGWLLFLAALPAARADEPRTGAVYMTGYIVLMAALTHQSPFFAFMVLGAYGHAVRYLRGRWRFVAVAASATVAAYSQMGGRLAEASATWLAGLVALMVTNMIVAGGLTWFGAISAQQTERRKRVIAELEDANARLNAALEENAGLQVQLLAQAREAGVLDERRRMAREIHDTLAQGLTGIVTQLEAADAAGDDPGLRRRHLDVARSLARESLTEARRSVDALRPGRLEEAQLPDAVTDLAKRWAETSGVAVRVDTTGEPRPLLPELEVTLFRVAQEALANVAKHAAASTAGLTLSYMDDVVVLDVRDDGAGFEPGSTSGGFGLAAMEQRVRRVSGTFTVESVPGDGTALSASVPAIPAEVQA</sequence>
<feature type="transmembrane region" description="Helical" evidence="17">
    <location>
        <begin position="33"/>
        <end position="50"/>
    </location>
</feature>
<evidence type="ECO:0000256" key="11">
    <source>
        <dbReference type="ARBA" id="ARBA00023004"/>
    </source>
</evidence>
<dbReference type="InterPro" id="IPR005467">
    <property type="entry name" value="His_kinase_dom"/>
</dbReference>
<dbReference type="GO" id="GO:0051539">
    <property type="term" value="F:4 iron, 4 sulfur cluster binding"/>
    <property type="evidence" value="ECO:0007669"/>
    <property type="project" value="UniProtKB-KW"/>
</dbReference>
<feature type="transmembrane region" description="Helical" evidence="17">
    <location>
        <begin position="158"/>
        <end position="181"/>
    </location>
</feature>
<comment type="function">
    <text evidence="14">Member of the two-component regulatory system NreB/NreC involved in the control of dissimilatory nitrate/nitrite reduction in response to oxygen. NreB functions as a direct oxygen sensor histidine kinase which is autophosphorylated, in the absence of oxygen, probably at the conserved histidine residue, and transfers its phosphate group probably to a conserved aspartate residue of NreC. NreB/NreC activates the expression of the nitrate (narGHJI) and nitrite (nir) reductase operons, as well as the putative nitrate transporter gene narT.</text>
</comment>
<dbReference type="PROSITE" id="PS50109">
    <property type="entry name" value="HIS_KIN"/>
    <property type="match status" value="1"/>
</dbReference>
<comment type="cofactor">
    <cofactor evidence="2">
        <name>[4Fe-4S] cluster</name>
        <dbReference type="ChEBI" id="CHEBI:49883"/>
    </cofactor>
</comment>
<dbReference type="SMART" id="SM00387">
    <property type="entry name" value="HATPase_c"/>
    <property type="match status" value="1"/>
</dbReference>
<dbReference type="Gene3D" id="1.20.5.1930">
    <property type="match status" value="1"/>
</dbReference>
<dbReference type="EC" id="2.7.13.3" evidence="4"/>
<name>A0A848DIJ5_9PSEU</name>
<dbReference type="Pfam" id="PF07730">
    <property type="entry name" value="HisKA_3"/>
    <property type="match status" value="1"/>
</dbReference>